<dbReference type="VEuPathDB" id="ToxoDB:CSUI_009185"/>
<feature type="transmembrane region" description="Helical" evidence="1">
    <location>
        <begin position="61"/>
        <end position="82"/>
    </location>
</feature>
<keyword evidence="4" id="KW-1185">Reference proteome</keyword>
<keyword evidence="1" id="KW-0812">Transmembrane</keyword>
<organism evidence="3 4">
    <name type="scientific">Cystoisospora suis</name>
    <dbReference type="NCBI Taxonomy" id="483139"/>
    <lineage>
        <taxon>Eukaryota</taxon>
        <taxon>Sar</taxon>
        <taxon>Alveolata</taxon>
        <taxon>Apicomplexa</taxon>
        <taxon>Conoidasida</taxon>
        <taxon>Coccidia</taxon>
        <taxon>Eucoccidiorida</taxon>
        <taxon>Eimeriorina</taxon>
        <taxon>Sarcocystidae</taxon>
        <taxon>Cystoisospora</taxon>
    </lineage>
</organism>
<feature type="chain" id="PRO_5012203244" description="Transmembrane protein" evidence="2">
    <location>
        <begin position="24"/>
        <end position="87"/>
    </location>
</feature>
<evidence type="ECO:0000256" key="1">
    <source>
        <dbReference type="SAM" id="Phobius"/>
    </source>
</evidence>
<keyword evidence="1" id="KW-0472">Membrane</keyword>
<keyword evidence="1" id="KW-1133">Transmembrane helix</keyword>
<sequence length="87" mass="10058">MSSVSSLAFYHFSCFLAFSFCLCEVHFCLFTSSQKTKERRDVTWVKMACTYLAHPELSSPLSFYLPVLWVLSPTLFFVFSCLGGEWF</sequence>
<evidence type="ECO:0000256" key="2">
    <source>
        <dbReference type="SAM" id="SignalP"/>
    </source>
</evidence>
<comment type="caution">
    <text evidence="3">The sequence shown here is derived from an EMBL/GenBank/DDBJ whole genome shotgun (WGS) entry which is preliminary data.</text>
</comment>
<dbReference type="EMBL" id="MIGC01005377">
    <property type="protein sequence ID" value="PHJ16999.1"/>
    <property type="molecule type" value="Genomic_DNA"/>
</dbReference>
<proteinExistence type="predicted"/>
<reference evidence="3 4" key="1">
    <citation type="journal article" date="2017" name="Int. J. Parasitol.">
        <title>The genome of the protozoan parasite Cystoisospora suis and a reverse vaccinology approach to identify vaccine candidates.</title>
        <authorList>
            <person name="Palmieri N."/>
            <person name="Shrestha A."/>
            <person name="Ruttkowski B."/>
            <person name="Beck T."/>
            <person name="Vogl C."/>
            <person name="Tomley F."/>
            <person name="Blake D.P."/>
            <person name="Joachim A."/>
        </authorList>
    </citation>
    <scope>NUCLEOTIDE SEQUENCE [LARGE SCALE GENOMIC DNA]</scope>
    <source>
        <strain evidence="3 4">Wien I</strain>
    </source>
</reference>
<gene>
    <name evidence="3" type="ORF">CSUI_009185</name>
</gene>
<evidence type="ECO:0008006" key="5">
    <source>
        <dbReference type="Google" id="ProtNLM"/>
    </source>
</evidence>
<dbReference type="Proteomes" id="UP000221165">
    <property type="component" value="Unassembled WGS sequence"/>
</dbReference>
<dbReference type="GeneID" id="94432512"/>
<evidence type="ECO:0000313" key="4">
    <source>
        <dbReference type="Proteomes" id="UP000221165"/>
    </source>
</evidence>
<accession>A0A2C6KIR4</accession>
<feature type="signal peptide" evidence="2">
    <location>
        <begin position="1"/>
        <end position="23"/>
    </location>
</feature>
<protein>
    <recommendedName>
        <fullName evidence="5">Transmembrane protein</fullName>
    </recommendedName>
</protein>
<dbReference type="RefSeq" id="XP_067918724.1">
    <property type="nucleotide sequence ID" value="XM_068069301.1"/>
</dbReference>
<name>A0A2C6KIR4_9APIC</name>
<keyword evidence="2" id="KW-0732">Signal</keyword>
<evidence type="ECO:0000313" key="3">
    <source>
        <dbReference type="EMBL" id="PHJ16999.1"/>
    </source>
</evidence>
<dbReference type="AlphaFoldDB" id="A0A2C6KIR4"/>